<evidence type="ECO:0000256" key="4">
    <source>
        <dbReference type="SAM" id="SignalP"/>
    </source>
</evidence>
<gene>
    <name evidence="6" type="ORF">P5673_023353</name>
</gene>
<dbReference type="Proteomes" id="UP001249851">
    <property type="component" value="Unassembled WGS sequence"/>
</dbReference>
<dbReference type="InterPro" id="IPR000885">
    <property type="entry name" value="Fib_collagen_C"/>
</dbReference>
<organism evidence="6 7">
    <name type="scientific">Acropora cervicornis</name>
    <name type="common">Staghorn coral</name>
    <dbReference type="NCBI Taxonomy" id="6130"/>
    <lineage>
        <taxon>Eukaryota</taxon>
        <taxon>Metazoa</taxon>
        <taxon>Cnidaria</taxon>
        <taxon>Anthozoa</taxon>
        <taxon>Hexacorallia</taxon>
        <taxon>Scleractinia</taxon>
        <taxon>Astrocoeniina</taxon>
        <taxon>Acroporidae</taxon>
        <taxon>Acropora</taxon>
    </lineage>
</organism>
<dbReference type="InterPro" id="IPR036056">
    <property type="entry name" value="Fibrinogen-like_C"/>
</dbReference>
<reference evidence="6" key="2">
    <citation type="journal article" date="2023" name="Science">
        <title>Genomic signatures of disease resistance in endangered staghorn corals.</title>
        <authorList>
            <person name="Vollmer S.V."/>
            <person name="Selwyn J.D."/>
            <person name="Despard B.A."/>
            <person name="Roesel C.L."/>
        </authorList>
    </citation>
    <scope>NUCLEOTIDE SEQUENCE</scope>
    <source>
        <strain evidence="6">K2</strain>
    </source>
</reference>
<dbReference type="NCBIfam" id="NF040941">
    <property type="entry name" value="GGGWT_bact"/>
    <property type="match status" value="1"/>
</dbReference>
<name>A0AAD9Q5A8_ACRCE</name>
<dbReference type="EMBL" id="JARQWQ010000065">
    <property type="protein sequence ID" value="KAK2555008.1"/>
    <property type="molecule type" value="Genomic_DNA"/>
</dbReference>
<dbReference type="GO" id="GO:0005581">
    <property type="term" value="C:collagen trimer"/>
    <property type="evidence" value="ECO:0007669"/>
    <property type="project" value="UniProtKB-KW"/>
</dbReference>
<keyword evidence="3" id="KW-0176">Collagen</keyword>
<dbReference type="Gene3D" id="2.60.120.1000">
    <property type="match status" value="1"/>
</dbReference>
<feature type="signal peptide" evidence="4">
    <location>
        <begin position="1"/>
        <end position="20"/>
    </location>
</feature>
<dbReference type="AlphaFoldDB" id="A0AAD9Q5A8"/>
<feature type="chain" id="PRO_5041931445" description="Fibrillar collagen NC1 domain-containing protein" evidence="4">
    <location>
        <begin position="21"/>
        <end position="323"/>
    </location>
</feature>
<dbReference type="GO" id="GO:0005201">
    <property type="term" value="F:extracellular matrix structural constituent"/>
    <property type="evidence" value="ECO:0007669"/>
    <property type="project" value="InterPro"/>
</dbReference>
<protein>
    <recommendedName>
        <fullName evidence="5">Fibrillar collagen NC1 domain-containing protein</fullName>
    </recommendedName>
</protein>
<evidence type="ECO:0000256" key="3">
    <source>
        <dbReference type="ARBA" id="ARBA00023119"/>
    </source>
</evidence>
<keyword evidence="2" id="KW-0964">Secreted</keyword>
<evidence type="ECO:0000256" key="1">
    <source>
        <dbReference type="ARBA" id="ARBA00004613"/>
    </source>
</evidence>
<evidence type="ECO:0000313" key="6">
    <source>
        <dbReference type="EMBL" id="KAK2555008.1"/>
    </source>
</evidence>
<accession>A0AAD9Q5A8</accession>
<evidence type="ECO:0000259" key="5">
    <source>
        <dbReference type="Pfam" id="PF01410"/>
    </source>
</evidence>
<evidence type="ECO:0000256" key="2">
    <source>
        <dbReference type="ARBA" id="ARBA00022525"/>
    </source>
</evidence>
<dbReference type="Pfam" id="PF01410">
    <property type="entry name" value="COLFI"/>
    <property type="match status" value="1"/>
</dbReference>
<dbReference type="SUPFAM" id="SSF56496">
    <property type="entry name" value="Fibrinogen C-terminal domain-like"/>
    <property type="match status" value="1"/>
</dbReference>
<keyword evidence="7" id="KW-1185">Reference proteome</keyword>
<reference evidence="6" key="1">
    <citation type="journal article" date="2023" name="G3 (Bethesda)">
        <title>Whole genome assembly and annotation of the endangered Caribbean coral Acropora cervicornis.</title>
        <authorList>
            <person name="Selwyn J.D."/>
            <person name="Vollmer S.V."/>
        </authorList>
    </citation>
    <scope>NUCLEOTIDE SEQUENCE</scope>
    <source>
        <strain evidence="6">K2</strain>
    </source>
</reference>
<dbReference type="GO" id="GO:0005576">
    <property type="term" value="C:extracellular region"/>
    <property type="evidence" value="ECO:0007669"/>
    <property type="project" value="UniProtKB-SubCell"/>
</dbReference>
<keyword evidence="4" id="KW-0732">Signal</keyword>
<comment type="caution">
    <text evidence="6">The sequence shown here is derived from an EMBL/GenBank/DDBJ whole genome shotgun (WGS) entry which is preliminary data.</text>
</comment>
<comment type="subcellular location">
    <subcellularLocation>
        <location evidence="1">Secreted</location>
    </subcellularLocation>
</comment>
<evidence type="ECO:0000313" key="7">
    <source>
        <dbReference type="Proteomes" id="UP001249851"/>
    </source>
</evidence>
<proteinExistence type="predicted"/>
<feature type="domain" description="Fibrillar collagen NC1" evidence="5">
    <location>
        <begin position="78"/>
        <end position="126"/>
    </location>
</feature>
<sequence>MARLTVLALVCFSILCVSSAGRKKGCKKPKRIRPVFLKESNCECGAKITGRMKQQDGEIFFCDGSEWKALAFETKLLGSKENPGSSCGDIKTNEPKHNTNGVYWINSTKGGETVPVYCDMEAGDDAYTVYTSGDTYAETEIAALDVTNFYSGVYKNEIVINWSDFGPTKARVALFKGGSVVKEMMFDATGSDKFSWFSRDKLTCTLPWADIKGSSNFFSIKGDTRNSRRFFINKAYGGCPGDVGWMVIGGPNCDWEKNFGNNAILYSKLSTATKWQTPPAYGELMQRLDNKQVDEDKVSKAKIYFPMATDTTPQFLKKMKLSS</sequence>